<dbReference type="EMBL" id="JAGTUU010000007">
    <property type="protein sequence ID" value="MBS0125689.1"/>
    <property type="molecule type" value="Genomic_DNA"/>
</dbReference>
<dbReference type="InterPro" id="IPR018392">
    <property type="entry name" value="LysM"/>
</dbReference>
<dbReference type="AlphaFoldDB" id="A0A8J8B9B2"/>
<dbReference type="PROSITE" id="PS51782">
    <property type="entry name" value="LYSM"/>
    <property type="match status" value="1"/>
</dbReference>
<proteinExistence type="predicted"/>
<sequence>MIRMVLFTIGFIAITVALLMVQPGSNRRQPYETLPPAEVTRADPRLDAVAQAIPVEIPPAPPPVATFVPSRVALPADGPLDDEALRRLTWATLAGINHATGRDAAPGQPGSLLHMIVQRSLAETGDAAAAPSPGVYFVKPGDSLASIAQALYGDVNMTGPLFAANQSILARPDDLRPGQRLTLPE</sequence>
<dbReference type="SUPFAM" id="SSF54106">
    <property type="entry name" value="LysM domain"/>
    <property type="match status" value="1"/>
</dbReference>
<keyword evidence="3" id="KW-1185">Reference proteome</keyword>
<protein>
    <submittedName>
        <fullName evidence="2">LysM peptidoglycan-binding domain-containing protein</fullName>
    </submittedName>
</protein>
<reference evidence="2" key="1">
    <citation type="submission" date="2021-04" db="EMBL/GenBank/DDBJ databases">
        <authorList>
            <person name="Yoon J."/>
        </authorList>
    </citation>
    <scope>NUCLEOTIDE SEQUENCE</scope>
    <source>
        <strain evidence="2">KMU-90</strain>
    </source>
</reference>
<evidence type="ECO:0000259" key="1">
    <source>
        <dbReference type="PROSITE" id="PS51782"/>
    </source>
</evidence>
<dbReference type="Gene3D" id="3.10.350.10">
    <property type="entry name" value="LysM domain"/>
    <property type="match status" value="1"/>
</dbReference>
<dbReference type="Proteomes" id="UP000681356">
    <property type="component" value="Unassembled WGS sequence"/>
</dbReference>
<feature type="domain" description="LysM" evidence="1">
    <location>
        <begin position="134"/>
        <end position="183"/>
    </location>
</feature>
<accession>A0A8J8B9B2</accession>
<dbReference type="CDD" id="cd00118">
    <property type="entry name" value="LysM"/>
    <property type="match status" value="1"/>
</dbReference>
<name>A0A8J8B9B2_9RHOB</name>
<evidence type="ECO:0000313" key="2">
    <source>
        <dbReference type="EMBL" id="MBS0125689.1"/>
    </source>
</evidence>
<organism evidence="2 3">
    <name type="scientific">Thetidibacter halocola</name>
    <dbReference type="NCBI Taxonomy" id="2827239"/>
    <lineage>
        <taxon>Bacteria</taxon>
        <taxon>Pseudomonadati</taxon>
        <taxon>Pseudomonadota</taxon>
        <taxon>Alphaproteobacteria</taxon>
        <taxon>Rhodobacterales</taxon>
        <taxon>Roseobacteraceae</taxon>
        <taxon>Thetidibacter</taxon>
    </lineage>
</organism>
<evidence type="ECO:0000313" key="3">
    <source>
        <dbReference type="Proteomes" id="UP000681356"/>
    </source>
</evidence>
<comment type="caution">
    <text evidence="2">The sequence shown here is derived from an EMBL/GenBank/DDBJ whole genome shotgun (WGS) entry which is preliminary data.</text>
</comment>
<gene>
    <name evidence="2" type="ORF">KB874_16530</name>
</gene>
<dbReference type="SMART" id="SM00257">
    <property type="entry name" value="LysM"/>
    <property type="match status" value="1"/>
</dbReference>
<dbReference type="InterPro" id="IPR036779">
    <property type="entry name" value="LysM_dom_sf"/>
</dbReference>
<dbReference type="Pfam" id="PF01476">
    <property type="entry name" value="LysM"/>
    <property type="match status" value="1"/>
</dbReference>